<protein>
    <submittedName>
        <fullName evidence="1">Uncharacterized protein</fullName>
    </submittedName>
</protein>
<accession>W9GL21</accession>
<evidence type="ECO:0000313" key="1">
    <source>
        <dbReference type="EMBL" id="EWT06810.1"/>
    </source>
</evidence>
<evidence type="ECO:0000313" key="2">
    <source>
        <dbReference type="Proteomes" id="UP000019494"/>
    </source>
</evidence>
<gene>
    <name evidence="1" type="ORF">N864_16780</name>
</gene>
<organism evidence="1 2">
    <name type="scientific">Intrasporangium chromatireducens Q5-1</name>
    <dbReference type="NCBI Taxonomy" id="584657"/>
    <lineage>
        <taxon>Bacteria</taxon>
        <taxon>Bacillati</taxon>
        <taxon>Actinomycetota</taxon>
        <taxon>Actinomycetes</taxon>
        <taxon>Micrococcales</taxon>
        <taxon>Intrasporangiaceae</taxon>
        <taxon>Intrasporangium</taxon>
    </lineage>
</organism>
<dbReference type="EMBL" id="AWQS01000032">
    <property type="protein sequence ID" value="EWT06810.1"/>
    <property type="molecule type" value="Genomic_DNA"/>
</dbReference>
<sequence length="93" mass="10523">MTDDRNDRRRRLRLVEVMTVTAPDHEHEQRSAADAARLFDIAGREDEALQLLDGCVSQLHEVQAAKAALKMLPEAELRAALEFRRRALSSELA</sequence>
<reference evidence="2" key="1">
    <citation type="submission" date="2013-08" db="EMBL/GenBank/DDBJ databases">
        <title>Intrasporangium oryzae NRRL B-24470.</title>
        <authorList>
            <person name="Liu H."/>
            <person name="Wang G."/>
        </authorList>
    </citation>
    <scope>NUCLEOTIDE SEQUENCE [LARGE SCALE GENOMIC DNA]</scope>
    <source>
        <strain evidence="2">Q5-1</strain>
    </source>
</reference>
<keyword evidence="2" id="KW-1185">Reference proteome</keyword>
<dbReference type="PATRIC" id="fig|584657.3.peg.1245"/>
<proteinExistence type="predicted"/>
<dbReference type="Proteomes" id="UP000019494">
    <property type="component" value="Unassembled WGS sequence"/>
</dbReference>
<comment type="caution">
    <text evidence="1">The sequence shown here is derived from an EMBL/GenBank/DDBJ whole genome shotgun (WGS) entry which is preliminary data.</text>
</comment>
<name>W9GL21_9MICO</name>
<dbReference type="AlphaFoldDB" id="W9GL21"/>